<gene>
    <name evidence="5" type="ORF">M422DRAFT_275389</name>
</gene>
<protein>
    <recommendedName>
        <fullName evidence="4">SWIM-type domain-containing protein</fullName>
    </recommendedName>
</protein>
<evidence type="ECO:0000259" key="4">
    <source>
        <dbReference type="PROSITE" id="PS50966"/>
    </source>
</evidence>
<evidence type="ECO:0000256" key="1">
    <source>
        <dbReference type="PROSITE-ProRule" id="PRU00325"/>
    </source>
</evidence>
<keyword evidence="1" id="KW-0863">Zinc-finger</keyword>
<evidence type="ECO:0000313" key="5">
    <source>
        <dbReference type="EMBL" id="KIJ23941.1"/>
    </source>
</evidence>
<feature type="compositionally biased region" description="Pro residues" evidence="2">
    <location>
        <begin position="387"/>
        <end position="399"/>
    </location>
</feature>
<dbReference type="GO" id="GO:0008270">
    <property type="term" value="F:zinc ion binding"/>
    <property type="evidence" value="ECO:0007669"/>
    <property type="project" value="UniProtKB-KW"/>
</dbReference>
<dbReference type="InterPro" id="IPR007527">
    <property type="entry name" value="Znf_SWIM"/>
</dbReference>
<dbReference type="PROSITE" id="PS50966">
    <property type="entry name" value="ZF_SWIM"/>
    <property type="match status" value="1"/>
</dbReference>
<accession>A0A0C9UES9</accession>
<keyword evidence="6" id="KW-1185">Reference proteome</keyword>
<evidence type="ECO:0000313" key="6">
    <source>
        <dbReference type="Proteomes" id="UP000054279"/>
    </source>
</evidence>
<keyword evidence="3" id="KW-0732">Signal</keyword>
<feature type="domain" description="SWIM-type" evidence="4">
    <location>
        <begin position="138"/>
        <end position="176"/>
    </location>
</feature>
<evidence type="ECO:0000256" key="2">
    <source>
        <dbReference type="SAM" id="MobiDB-lite"/>
    </source>
</evidence>
<feature type="chain" id="PRO_5002204180" description="SWIM-type domain-containing protein" evidence="3">
    <location>
        <begin position="18"/>
        <end position="412"/>
    </location>
</feature>
<reference evidence="5 6" key="1">
    <citation type="submission" date="2014-06" db="EMBL/GenBank/DDBJ databases">
        <title>Evolutionary Origins and Diversification of the Mycorrhizal Mutualists.</title>
        <authorList>
            <consortium name="DOE Joint Genome Institute"/>
            <consortium name="Mycorrhizal Genomics Consortium"/>
            <person name="Kohler A."/>
            <person name="Kuo A."/>
            <person name="Nagy L.G."/>
            <person name="Floudas D."/>
            <person name="Copeland A."/>
            <person name="Barry K.W."/>
            <person name="Cichocki N."/>
            <person name="Veneault-Fourrey C."/>
            <person name="LaButti K."/>
            <person name="Lindquist E.A."/>
            <person name="Lipzen A."/>
            <person name="Lundell T."/>
            <person name="Morin E."/>
            <person name="Murat C."/>
            <person name="Riley R."/>
            <person name="Ohm R."/>
            <person name="Sun H."/>
            <person name="Tunlid A."/>
            <person name="Henrissat B."/>
            <person name="Grigoriev I.V."/>
            <person name="Hibbett D.S."/>
            <person name="Martin F."/>
        </authorList>
    </citation>
    <scope>NUCLEOTIDE SEQUENCE [LARGE SCALE GENOMIC DNA]</scope>
    <source>
        <strain evidence="5 6">SS14</strain>
    </source>
</reference>
<dbReference type="EMBL" id="KN837559">
    <property type="protein sequence ID" value="KIJ23941.1"/>
    <property type="molecule type" value="Genomic_DNA"/>
</dbReference>
<dbReference type="Pfam" id="PF04434">
    <property type="entry name" value="SWIM"/>
    <property type="match status" value="1"/>
</dbReference>
<organism evidence="5 6">
    <name type="scientific">Sphaerobolus stellatus (strain SS14)</name>
    <dbReference type="NCBI Taxonomy" id="990650"/>
    <lineage>
        <taxon>Eukaryota</taxon>
        <taxon>Fungi</taxon>
        <taxon>Dikarya</taxon>
        <taxon>Basidiomycota</taxon>
        <taxon>Agaricomycotina</taxon>
        <taxon>Agaricomycetes</taxon>
        <taxon>Phallomycetidae</taxon>
        <taxon>Geastrales</taxon>
        <taxon>Sphaerobolaceae</taxon>
        <taxon>Sphaerobolus</taxon>
    </lineage>
</organism>
<evidence type="ECO:0000256" key="3">
    <source>
        <dbReference type="SAM" id="SignalP"/>
    </source>
</evidence>
<feature type="signal peptide" evidence="3">
    <location>
        <begin position="1"/>
        <end position="17"/>
    </location>
</feature>
<proteinExistence type="predicted"/>
<dbReference type="HOGENOM" id="CLU_667602_0_0_1"/>
<dbReference type="AlphaFoldDB" id="A0A0C9UES9"/>
<keyword evidence="1" id="KW-0479">Metal-binding</keyword>
<name>A0A0C9UES9_SPHS4</name>
<keyword evidence="1" id="KW-0862">Zinc</keyword>
<sequence>MTLSILVAVANTIAVTTHIVQVRQGGFVYTPNSITAKKHEQVLSLRHKDLPTIRCKFVETFEALPLRSQLYLLSFDLSIQRRLLPWMSTKGDDFFILSLNSLVLDDESRFLIESFIPNFKRQLAIRMALFHSEAGTKLHLYTELSGYNSITSCTCQDFQNRGGACKHLRASIIHVNLHRQSGSPIRATPIPETEAEACILHAQVTATQLQTEAESESLGKTPITKVVSFVNDFVTEFAAEVGLEEPEVEAEAEMEVEVAADGVGDDVDDLESVATDARDIFDFTIPKLSARAGIEAQAVGCVFYELEVAAPKFVELAGFLKGAQLPPMQKNRALLCRAPIAMLLIQIDQMLSEVDTCTKLMPRTDPLPKSHPDPSSMASTKRARLSSPPPKPAPLPPSPEKSQKRQQSYSIH</sequence>
<dbReference type="Proteomes" id="UP000054279">
    <property type="component" value="Unassembled WGS sequence"/>
</dbReference>
<feature type="region of interest" description="Disordered" evidence="2">
    <location>
        <begin position="361"/>
        <end position="412"/>
    </location>
</feature>